<dbReference type="PROSITE" id="PS00519">
    <property type="entry name" value="HTH_ASNC_1"/>
    <property type="match status" value="1"/>
</dbReference>
<evidence type="ECO:0000259" key="5">
    <source>
        <dbReference type="PROSITE" id="PS50956"/>
    </source>
</evidence>
<dbReference type="InterPro" id="IPR036388">
    <property type="entry name" value="WH-like_DNA-bd_sf"/>
</dbReference>
<dbReference type="InterPro" id="IPR019885">
    <property type="entry name" value="Tscrpt_reg_HTH_AsnC-type_CS"/>
</dbReference>
<reference evidence="6 7" key="1">
    <citation type="submission" date="2016-11" db="EMBL/GenBank/DDBJ databases">
        <authorList>
            <person name="Jaros S."/>
            <person name="Januszkiewicz K."/>
            <person name="Wedrychowicz H."/>
        </authorList>
    </citation>
    <scope>NUCLEOTIDE SEQUENCE [LARGE SCALE GENOMIC DNA]</scope>
    <source>
        <strain evidence="6 7">DSM 46144</strain>
    </source>
</reference>
<dbReference type="EMBL" id="FRCS01000001">
    <property type="protein sequence ID" value="SHM33666.1"/>
    <property type="molecule type" value="Genomic_DNA"/>
</dbReference>
<proteinExistence type="predicted"/>
<evidence type="ECO:0000256" key="1">
    <source>
        <dbReference type="ARBA" id="ARBA00023015"/>
    </source>
</evidence>
<dbReference type="InterPro" id="IPR019888">
    <property type="entry name" value="Tscrpt_reg_AsnC-like"/>
</dbReference>
<dbReference type="Proteomes" id="UP000184440">
    <property type="component" value="Unassembled WGS sequence"/>
</dbReference>
<dbReference type="PANTHER" id="PTHR30154:SF34">
    <property type="entry name" value="TRANSCRIPTIONAL REGULATOR AZLB"/>
    <property type="match status" value="1"/>
</dbReference>
<dbReference type="InterPro" id="IPR054609">
    <property type="entry name" value="PF0864-like_C"/>
</dbReference>
<dbReference type="Gene3D" id="1.10.10.10">
    <property type="entry name" value="Winged helix-like DNA-binding domain superfamily/Winged helix DNA-binding domain"/>
    <property type="match status" value="1"/>
</dbReference>
<dbReference type="SUPFAM" id="SSF46785">
    <property type="entry name" value="Winged helix' DNA-binding domain"/>
    <property type="match status" value="1"/>
</dbReference>
<dbReference type="GO" id="GO:0005829">
    <property type="term" value="C:cytosol"/>
    <property type="evidence" value="ECO:0007669"/>
    <property type="project" value="TreeGrafter"/>
</dbReference>
<dbReference type="Gene3D" id="3.30.70.920">
    <property type="match status" value="1"/>
</dbReference>
<dbReference type="PANTHER" id="PTHR30154">
    <property type="entry name" value="LEUCINE-RESPONSIVE REGULATORY PROTEIN"/>
    <property type="match status" value="1"/>
</dbReference>
<dbReference type="InterPro" id="IPR036390">
    <property type="entry name" value="WH_DNA-bd_sf"/>
</dbReference>
<protein>
    <submittedName>
        <fullName evidence="6">Transcriptional regulator, AsnC family</fullName>
    </submittedName>
</protein>
<organism evidence="6 7">
    <name type="scientific">Cryptosporangium aurantiacum</name>
    <dbReference type="NCBI Taxonomy" id="134849"/>
    <lineage>
        <taxon>Bacteria</taxon>
        <taxon>Bacillati</taxon>
        <taxon>Actinomycetota</taxon>
        <taxon>Actinomycetes</taxon>
        <taxon>Cryptosporangiales</taxon>
        <taxon>Cryptosporangiaceae</taxon>
        <taxon>Cryptosporangium</taxon>
    </lineage>
</organism>
<dbReference type="STRING" id="134849.SAMN05443668_101336"/>
<keyword evidence="7" id="KW-1185">Reference proteome</keyword>
<evidence type="ECO:0000256" key="2">
    <source>
        <dbReference type="ARBA" id="ARBA00023125"/>
    </source>
</evidence>
<dbReference type="Pfam" id="PF13404">
    <property type="entry name" value="HTH_AsnC-type"/>
    <property type="match status" value="1"/>
</dbReference>
<dbReference type="InterPro" id="IPR011008">
    <property type="entry name" value="Dimeric_a/b-barrel"/>
</dbReference>
<evidence type="ECO:0000256" key="4">
    <source>
        <dbReference type="SAM" id="MobiDB-lite"/>
    </source>
</evidence>
<dbReference type="PROSITE" id="PS50956">
    <property type="entry name" value="HTH_ASNC_2"/>
    <property type="match status" value="1"/>
</dbReference>
<dbReference type="AlphaFoldDB" id="A0A1M7HYQ5"/>
<feature type="region of interest" description="Disordered" evidence="4">
    <location>
        <begin position="34"/>
        <end position="55"/>
    </location>
</feature>
<name>A0A1M7HYQ5_9ACTN</name>
<dbReference type="PRINTS" id="PR00033">
    <property type="entry name" value="HTHASNC"/>
</dbReference>
<accession>A0A1M7HYQ5</accession>
<dbReference type="InterPro" id="IPR000485">
    <property type="entry name" value="AsnC-type_HTH_dom"/>
</dbReference>
<dbReference type="SMART" id="SM00344">
    <property type="entry name" value="HTH_ASNC"/>
    <property type="match status" value="1"/>
</dbReference>
<keyword evidence="2" id="KW-0238">DNA-binding</keyword>
<sequence length="204" mass="22884">MATPGGRAEHSLSHAICNGIRKKLEPEQRNHLQNRAILRDHDRVQPTSSGRSAGPPVVLDDIAKRIIEQLQRDGRRSYAAIAKDVGLSEAAVRQRIQRLLEAGVMQIVAVTDPLMLGFRRQAMVGVRAEGDLREVAERLGKLDEIDYVVLTAGSYDVLLEVVAEDDDHLLRVVNELIRQVPGVRSTEIFMYLRLVKQTYSWGTR</sequence>
<evidence type="ECO:0000256" key="3">
    <source>
        <dbReference type="ARBA" id="ARBA00023163"/>
    </source>
</evidence>
<gene>
    <name evidence="6" type="ORF">SAMN05443668_101336</name>
</gene>
<keyword evidence="3" id="KW-0804">Transcription</keyword>
<evidence type="ECO:0000313" key="7">
    <source>
        <dbReference type="Proteomes" id="UP000184440"/>
    </source>
</evidence>
<dbReference type="GO" id="GO:0043200">
    <property type="term" value="P:response to amino acid"/>
    <property type="evidence" value="ECO:0007669"/>
    <property type="project" value="TreeGrafter"/>
</dbReference>
<feature type="domain" description="HTH asnC-type" evidence="5">
    <location>
        <begin position="59"/>
        <end position="119"/>
    </location>
</feature>
<keyword evidence="1" id="KW-0805">Transcription regulation</keyword>
<evidence type="ECO:0000313" key="6">
    <source>
        <dbReference type="EMBL" id="SHM33666.1"/>
    </source>
</evidence>
<dbReference type="Pfam" id="PF22482">
    <property type="entry name" value="AsnC_trans_reg_3"/>
    <property type="match status" value="1"/>
</dbReference>
<dbReference type="SUPFAM" id="SSF54909">
    <property type="entry name" value="Dimeric alpha+beta barrel"/>
    <property type="match status" value="1"/>
</dbReference>
<dbReference type="GO" id="GO:0043565">
    <property type="term" value="F:sequence-specific DNA binding"/>
    <property type="evidence" value="ECO:0007669"/>
    <property type="project" value="InterPro"/>
</dbReference>